<dbReference type="InterPro" id="IPR013783">
    <property type="entry name" value="Ig-like_fold"/>
</dbReference>
<dbReference type="InterPro" id="IPR008979">
    <property type="entry name" value="Galactose-bd-like_sf"/>
</dbReference>
<dbReference type="InterPro" id="IPR023230">
    <property type="entry name" value="Glyco_hydro_2_CS"/>
</dbReference>
<evidence type="ECO:0000256" key="5">
    <source>
        <dbReference type="ARBA" id="ARBA00012756"/>
    </source>
</evidence>
<dbReference type="SUPFAM" id="SSF49785">
    <property type="entry name" value="Galactose-binding domain-like"/>
    <property type="match status" value="1"/>
</dbReference>
<dbReference type="Gene3D" id="2.70.98.10">
    <property type="match status" value="1"/>
</dbReference>
<feature type="chain" id="PRO_5003685452" description="Beta-galactosidase" evidence="11">
    <location>
        <begin position="21"/>
        <end position="1041"/>
    </location>
</feature>
<dbReference type="SUPFAM" id="SSF49303">
    <property type="entry name" value="beta-Galactosidase/glucuronidase domain"/>
    <property type="match status" value="2"/>
</dbReference>
<dbReference type="Pfam" id="PF02837">
    <property type="entry name" value="Glyco_hydro_2_N"/>
    <property type="match status" value="1"/>
</dbReference>
<keyword evidence="8 10" id="KW-0326">Glycosidase</keyword>
<protein>
    <recommendedName>
        <fullName evidence="5 10">Beta-galactosidase</fullName>
        <ecNumber evidence="5 10">3.2.1.23</ecNumber>
    </recommendedName>
    <alternativeName>
        <fullName evidence="9 10">Lactase</fullName>
    </alternativeName>
</protein>
<evidence type="ECO:0000256" key="4">
    <source>
        <dbReference type="ARBA" id="ARBA00011245"/>
    </source>
</evidence>
<evidence type="ECO:0000313" key="14">
    <source>
        <dbReference type="Proteomes" id="UP000006051"/>
    </source>
</evidence>
<evidence type="ECO:0000256" key="3">
    <source>
        <dbReference type="ARBA" id="ARBA00007401"/>
    </source>
</evidence>
<name>I4A2S7_ORNRL</name>
<dbReference type="Pfam" id="PF16353">
    <property type="entry name" value="LacZ_4"/>
    <property type="match status" value="1"/>
</dbReference>
<feature type="domain" description="Beta galactosidase small chain/" evidence="12">
    <location>
        <begin position="759"/>
        <end position="1037"/>
    </location>
</feature>
<dbReference type="KEGG" id="orh:Ornrh_2129"/>
<evidence type="ECO:0000256" key="7">
    <source>
        <dbReference type="ARBA" id="ARBA00022837"/>
    </source>
</evidence>
<evidence type="ECO:0000256" key="6">
    <source>
        <dbReference type="ARBA" id="ARBA00022801"/>
    </source>
</evidence>
<dbReference type="Gene3D" id="2.60.120.260">
    <property type="entry name" value="Galactose-binding domain-like"/>
    <property type="match status" value="1"/>
</dbReference>
<dbReference type="InterPro" id="IPR004199">
    <property type="entry name" value="B-gal_small/dom_5"/>
</dbReference>
<dbReference type="InterPro" id="IPR050347">
    <property type="entry name" value="Bact_Beta-galactosidase"/>
</dbReference>
<dbReference type="InterPro" id="IPR006104">
    <property type="entry name" value="Glyco_hydro_2_N"/>
</dbReference>
<dbReference type="Gene3D" id="2.60.40.10">
    <property type="entry name" value="Immunoglobulins"/>
    <property type="match status" value="2"/>
</dbReference>
<organism evidence="13 14">
    <name type="scientific">Ornithobacterium rhinotracheale (strain ATCC 51463 / DSM 15997 / CCUG 23171 / CIP 104009 / LMG 9086)</name>
    <dbReference type="NCBI Taxonomy" id="867902"/>
    <lineage>
        <taxon>Bacteria</taxon>
        <taxon>Pseudomonadati</taxon>
        <taxon>Bacteroidota</taxon>
        <taxon>Flavobacteriia</taxon>
        <taxon>Flavobacteriales</taxon>
        <taxon>Weeksellaceae</taxon>
        <taxon>Ornithobacterium</taxon>
    </lineage>
</organism>
<dbReference type="SUPFAM" id="SSF74650">
    <property type="entry name" value="Galactose mutarotase-like"/>
    <property type="match status" value="1"/>
</dbReference>
<keyword evidence="11" id="KW-0732">Signal</keyword>
<keyword evidence="14" id="KW-1185">Reference proteome</keyword>
<dbReference type="GeneID" id="97258718"/>
<evidence type="ECO:0000256" key="9">
    <source>
        <dbReference type="ARBA" id="ARBA00032230"/>
    </source>
</evidence>
<comment type="subunit">
    <text evidence="4">Monomer.</text>
</comment>
<evidence type="ECO:0000256" key="10">
    <source>
        <dbReference type="RuleBase" id="RU361154"/>
    </source>
</evidence>
<dbReference type="GO" id="GO:0030246">
    <property type="term" value="F:carbohydrate binding"/>
    <property type="evidence" value="ECO:0007669"/>
    <property type="project" value="InterPro"/>
</dbReference>
<evidence type="ECO:0000313" key="13">
    <source>
        <dbReference type="EMBL" id="AFL98261.1"/>
    </source>
</evidence>
<dbReference type="GO" id="GO:0005990">
    <property type="term" value="P:lactose catabolic process"/>
    <property type="evidence" value="ECO:0007669"/>
    <property type="project" value="TreeGrafter"/>
</dbReference>
<dbReference type="InterPro" id="IPR006102">
    <property type="entry name" value="Ig-like_GH2"/>
</dbReference>
<sequence length="1041" mass="119879">MKKMLIGLGFLCAMSMQAQQAQKPYLDPYYENPAMQEENRLPMRATYFPYESVELAKKNDPSASSRFLDLNGTWKFKWVKDRKQLPKDFYATKFNDAKWDNFKVPATWEFNGYGTPIYVNESFEFAMKNPQPPNIPDTVDQPAAAYRRVIEIPNNWDGSEIFIHLGAVKSAFKLYVNGKYVGFGKDSKLPSEFNITKYVKPGKNLIALEVHRWSDASFLEAQDMWRLSGITRDCYLYARPKMHFYDYEAISQLVNHYKDGEMRLRVQAFNNTDENQEKSTIEANLYDDQGKKVWTGKQALSRLKMPHGKTENQFLANIPNAKPWTAETPNLYTLELILRDKDGKLQEVIRRPTGFRTVEIKGPLFLINGVPVKIKGVNRHDANSKTGQIISREDMEKDVKMMKELNMNAVRTSHYPNDPYFYDLCDKYGLYVMDEANVENHGMFYSADKTLANKPEWEKAHVMRITRMEQRDKNHPSIFAWSMGNESGNGWNFYQGYKALKGLDPSRPIHYEIAARDWNIDMESRMYRDPQFLIDYVNSNPTKPFIQCEYSHAMGNSLGGHQEYWDLYEKYPSLMGGFIWDWMDQGVEKKVNGKTIYGYGGDWGDKNTPSDNNFLNNGVIGPNHTLHPHAYEVRRVQQFIGFTYRNGIVNVKNKYFFKSLDNFIIHWQLLKDGKVVNEGDFEPTGIAAQKSKNYKLPFTAGNDGEYILQLTAYTKAKEGILDAHTPLAFGEFVLSQYRRQAYTPQQATINVDENAQNISISDANFSATISKTKGRLENYTVDGKVIFEQGPYANFWRPGTDNDFGARLPKNYKILKDADQNGEVESVSYKALNTGEIQVIIAKKLVDKTIQFTQTLTFDAAGSILIDNKYTPLKNDDKAISFKIGTHMILPIDFTNIEWYGRGPWESYQDRKQSAMVGLYKGAIKDQYHPYIRPQESGNKSDVRYAKITRNDGSGFTIEPQSVFLNINALPYAPEQLYPGEEKGQTHSGELEYDKNVHLDIDLNQLGLGGINSWGSLPLEKYRVYLYKPYEYSYRIIPFNQ</sequence>
<comment type="cofactor">
    <cofactor evidence="2">
        <name>Ca(2+)</name>
        <dbReference type="ChEBI" id="CHEBI:29108"/>
    </cofactor>
</comment>
<dbReference type="GO" id="GO:0009341">
    <property type="term" value="C:beta-galactosidase complex"/>
    <property type="evidence" value="ECO:0007669"/>
    <property type="project" value="InterPro"/>
</dbReference>
<dbReference type="EMBL" id="CP003283">
    <property type="protein sequence ID" value="AFL98261.1"/>
    <property type="molecule type" value="Genomic_DNA"/>
</dbReference>
<dbReference type="PATRIC" id="fig|867902.3.peg.2083"/>
<dbReference type="HOGENOM" id="CLU_002346_0_2_10"/>
<dbReference type="EC" id="3.2.1.23" evidence="5 10"/>
<evidence type="ECO:0000256" key="1">
    <source>
        <dbReference type="ARBA" id="ARBA00001412"/>
    </source>
</evidence>
<dbReference type="InterPro" id="IPR006103">
    <property type="entry name" value="Glyco_hydro_2_cat"/>
</dbReference>
<dbReference type="SMART" id="SM01038">
    <property type="entry name" value="Bgal_small_N"/>
    <property type="match status" value="1"/>
</dbReference>
<evidence type="ECO:0000256" key="2">
    <source>
        <dbReference type="ARBA" id="ARBA00001913"/>
    </source>
</evidence>
<keyword evidence="6 10" id="KW-0378">Hydrolase</keyword>
<comment type="similarity">
    <text evidence="3 10">Belongs to the glycosyl hydrolase 2 family.</text>
</comment>
<dbReference type="STRING" id="867902.Ornrh_2129"/>
<dbReference type="InterPro" id="IPR014718">
    <property type="entry name" value="GH-type_carb-bd"/>
</dbReference>
<reference evidence="13 14" key="1">
    <citation type="submission" date="2012-06" db="EMBL/GenBank/DDBJ databases">
        <title>The complete genome of Ornithobacterium rhinotracheale DSM 15997.</title>
        <authorList>
            <consortium name="US DOE Joint Genome Institute (JGI-PGF)"/>
            <person name="Lucas S."/>
            <person name="Copeland A."/>
            <person name="Lapidus A."/>
            <person name="Goodwin L."/>
            <person name="Pitluck S."/>
            <person name="Peters L."/>
            <person name="Mikhailova N."/>
            <person name="Teshima H."/>
            <person name="Kyrpides N."/>
            <person name="Mavromatis K."/>
            <person name="Pagani I."/>
            <person name="Ivanova N."/>
            <person name="Ovchinnikova G."/>
            <person name="Zeytun A."/>
            <person name="Detter J.C."/>
            <person name="Han C."/>
            <person name="Land M."/>
            <person name="Hauser L."/>
            <person name="Markowitz V."/>
            <person name="Cheng J.-F."/>
            <person name="Hugenholtz P."/>
            <person name="Woyke T."/>
            <person name="Wu D."/>
            <person name="Lang E."/>
            <person name="Kopitz M."/>
            <person name="Brambilla E."/>
            <person name="Klenk H.-P."/>
            <person name="Eisen J.A."/>
        </authorList>
    </citation>
    <scope>NUCLEOTIDE SEQUENCE [LARGE SCALE GENOMIC DNA]</scope>
    <source>
        <strain evidence="14">ATCC 51463 / DSM 15997 / CCUG 23171 / LMG 9086</strain>
    </source>
</reference>
<dbReference type="Proteomes" id="UP000006051">
    <property type="component" value="Chromosome"/>
</dbReference>
<dbReference type="InterPro" id="IPR011013">
    <property type="entry name" value="Gal_mutarotase_sf_dom"/>
</dbReference>
<keyword evidence="7" id="KW-0106">Calcium</keyword>
<evidence type="ECO:0000256" key="8">
    <source>
        <dbReference type="ARBA" id="ARBA00023295"/>
    </source>
</evidence>
<dbReference type="GO" id="GO:0004565">
    <property type="term" value="F:beta-galactosidase activity"/>
    <property type="evidence" value="ECO:0007669"/>
    <property type="project" value="UniProtKB-EC"/>
</dbReference>
<dbReference type="Gene3D" id="3.20.20.80">
    <property type="entry name" value="Glycosidases"/>
    <property type="match status" value="1"/>
</dbReference>
<dbReference type="PROSITE" id="PS00719">
    <property type="entry name" value="GLYCOSYL_HYDROL_F2_1"/>
    <property type="match status" value="1"/>
</dbReference>
<dbReference type="InterPro" id="IPR032312">
    <property type="entry name" value="LacZ_4"/>
</dbReference>
<dbReference type="InterPro" id="IPR006101">
    <property type="entry name" value="Glyco_hydro_2"/>
</dbReference>
<gene>
    <name evidence="13" type="ordered locus">Ornrh_2129</name>
</gene>
<dbReference type="Pfam" id="PF02836">
    <property type="entry name" value="Glyco_hydro_2_C"/>
    <property type="match status" value="1"/>
</dbReference>
<dbReference type="PRINTS" id="PR00132">
    <property type="entry name" value="GLHYDRLASE2"/>
</dbReference>
<dbReference type="PANTHER" id="PTHR46323">
    <property type="entry name" value="BETA-GALACTOSIDASE"/>
    <property type="match status" value="1"/>
</dbReference>
<dbReference type="SUPFAM" id="SSF51445">
    <property type="entry name" value="(Trans)glycosidases"/>
    <property type="match status" value="1"/>
</dbReference>
<dbReference type="eggNOG" id="COG3250">
    <property type="taxonomic scope" value="Bacteria"/>
</dbReference>
<proteinExistence type="inferred from homology"/>
<dbReference type="RefSeq" id="WP_014791779.1">
    <property type="nucleotide sequence ID" value="NC_018016.1"/>
</dbReference>
<evidence type="ECO:0000256" key="11">
    <source>
        <dbReference type="SAM" id="SignalP"/>
    </source>
</evidence>
<dbReference type="InterPro" id="IPR036156">
    <property type="entry name" value="Beta-gal/glucu_dom_sf"/>
</dbReference>
<comment type="catalytic activity">
    <reaction evidence="1 10">
        <text>Hydrolysis of terminal non-reducing beta-D-galactose residues in beta-D-galactosides.</text>
        <dbReference type="EC" id="3.2.1.23"/>
    </reaction>
</comment>
<dbReference type="Pfam" id="PF00703">
    <property type="entry name" value="Glyco_hydro_2"/>
    <property type="match status" value="1"/>
</dbReference>
<dbReference type="AlphaFoldDB" id="I4A2S7"/>
<evidence type="ECO:0000259" key="12">
    <source>
        <dbReference type="SMART" id="SM01038"/>
    </source>
</evidence>
<feature type="signal peptide" evidence="11">
    <location>
        <begin position="1"/>
        <end position="20"/>
    </location>
</feature>
<accession>I4A2S7</accession>
<dbReference type="Pfam" id="PF02929">
    <property type="entry name" value="Bgal_small_N"/>
    <property type="match status" value="1"/>
</dbReference>
<dbReference type="InterPro" id="IPR017853">
    <property type="entry name" value="GH"/>
</dbReference>
<dbReference type="PANTHER" id="PTHR46323:SF2">
    <property type="entry name" value="BETA-GALACTOSIDASE"/>
    <property type="match status" value="1"/>
</dbReference>